<dbReference type="InterPro" id="IPR024300">
    <property type="entry name" value="SipL_SPOCS_dom"/>
</dbReference>
<gene>
    <name evidence="2" type="ORF">GCM10008917_08440</name>
</gene>
<dbReference type="Pfam" id="PF12673">
    <property type="entry name" value="SipL"/>
    <property type="match status" value="1"/>
</dbReference>
<dbReference type="EMBL" id="BAAACP010000003">
    <property type="protein sequence ID" value="GAA0862574.1"/>
    <property type="molecule type" value="Genomic_DNA"/>
</dbReference>
<organism evidence="2 3">
    <name type="scientific">Paraclostridium tenue</name>
    <dbReference type="NCBI Taxonomy" id="1737"/>
    <lineage>
        <taxon>Bacteria</taxon>
        <taxon>Bacillati</taxon>
        <taxon>Bacillota</taxon>
        <taxon>Clostridia</taxon>
        <taxon>Peptostreptococcales</taxon>
        <taxon>Peptostreptococcaceae</taxon>
        <taxon>Paraclostridium</taxon>
    </lineage>
</organism>
<dbReference type="RefSeq" id="WP_346042892.1">
    <property type="nucleotide sequence ID" value="NZ_BAAACP010000003.1"/>
</dbReference>
<evidence type="ECO:0000313" key="3">
    <source>
        <dbReference type="Proteomes" id="UP001400965"/>
    </source>
</evidence>
<proteinExistence type="predicted"/>
<evidence type="ECO:0000313" key="2">
    <source>
        <dbReference type="EMBL" id="GAA0862574.1"/>
    </source>
</evidence>
<keyword evidence="3" id="KW-1185">Reference proteome</keyword>
<reference evidence="2 3" key="1">
    <citation type="journal article" date="2019" name="Int. J. Syst. Evol. Microbiol.">
        <title>The Global Catalogue of Microorganisms (GCM) 10K type strain sequencing project: providing services to taxonomists for standard genome sequencing and annotation.</title>
        <authorList>
            <consortium name="The Broad Institute Genomics Platform"/>
            <consortium name="The Broad Institute Genome Sequencing Center for Infectious Disease"/>
            <person name="Wu L."/>
            <person name="Ma J."/>
        </authorList>
    </citation>
    <scope>NUCLEOTIDE SEQUENCE [LARGE SCALE GENOMIC DNA]</scope>
    <source>
        <strain evidence="2 3">JCM 6486</strain>
    </source>
</reference>
<dbReference type="Proteomes" id="UP001400965">
    <property type="component" value="Unassembled WGS sequence"/>
</dbReference>
<accession>A0ABN1M0H9</accession>
<protein>
    <recommendedName>
        <fullName evidence="1">SipL SPOCS domain-containing protein</fullName>
    </recommendedName>
</protein>
<feature type="domain" description="SipL SPOCS" evidence="1">
    <location>
        <begin position="32"/>
        <end position="132"/>
    </location>
</feature>
<comment type="caution">
    <text evidence="2">The sequence shown here is derived from an EMBL/GenBank/DDBJ whole genome shotgun (WGS) entry which is preliminary data.</text>
</comment>
<evidence type="ECO:0000259" key="1">
    <source>
        <dbReference type="Pfam" id="PF12673"/>
    </source>
</evidence>
<sequence length="172" mass="19195">MTENIATTRLKGSGVDIIKKKIILAPPDKDVIIKITDRDNEIIIENAEVVKNGDYAIVKGYLNKSITYNTANKEQLKKLIGNQAEDANYRQLTPKLELVAADGVVRHTTTWIPFEILVFVKGASEDDKVIIENKSIKSLYDNDEEVKDKSITGILVQDIINIDVTVIKQGDN</sequence>
<name>A0ABN1M0H9_9FIRM</name>